<accession>A0ABV6G4S2</accession>
<dbReference type="Pfam" id="PF13566">
    <property type="entry name" value="DUF4130"/>
    <property type="match status" value="1"/>
</dbReference>
<protein>
    <submittedName>
        <fullName evidence="3">TIGR03915 family putative DNA repair protein</fullName>
    </submittedName>
</protein>
<dbReference type="EMBL" id="JBHLVX010000049">
    <property type="protein sequence ID" value="MFC0268665.1"/>
    <property type="molecule type" value="Genomic_DNA"/>
</dbReference>
<organism evidence="3 4">
    <name type="scientific">Kushneria aurantia</name>
    <dbReference type="NCBI Taxonomy" id="504092"/>
    <lineage>
        <taxon>Bacteria</taxon>
        <taxon>Pseudomonadati</taxon>
        <taxon>Pseudomonadota</taxon>
        <taxon>Gammaproteobacteria</taxon>
        <taxon>Oceanospirillales</taxon>
        <taxon>Halomonadaceae</taxon>
        <taxon>Kushneria</taxon>
    </lineage>
</organism>
<name>A0ABV6G4S2_9GAMM</name>
<dbReference type="RefSeq" id="WP_019952630.1">
    <property type="nucleotide sequence ID" value="NZ_JBHLVX010000049.1"/>
</dbReference>
<dbReference type="InterPro" id="IPR023875">
    <property type="entry name" value="DNA_repair_put"/>
</dbReference>
<dbReference type="NCBIfam" id="TIGR03915">
    <property type="entry name" value="SAM_7_link_chp"/>
    <property type="match status" value="1"/>
</dbReference>
<keyword evidence="4" id="KW-1185">Reference proteome</keyword>
<evidence type="ECO:0000256" key="1">
    <source>
        <dbReference type="SAM" id="MobiDB-lite"/>
    </source>
</evidence>
<evidence type="ECO:0000259" key="2">
    <source>
        <dbReference type="Pfam" id="PF13566"/>
    </source>
</evidence>
<comment type="caution">
    <text evidence="3">The sequence shown here is derived from an EMBL/GenBank/DDBJ whole genome shotgun (WGS) entry which is preliminary data.</text>
</comment>
<evidence type="ECO:0000313" key="4">
    <source>
        <dbReference type="Proteomes" id="UP001589814"/>
    </source>
</evidence>
<dbReference type="Proteomes" id="UP001589814">
    <property type="component" value="Unassembled WGS sequence"/>
</dbReference>
<reference evidence="3 4" key="1">
    <citation type="submission" date="2024-09" db="EMBL/GenBank/DDBJ databases">
        <authorList>
            <person name="Sun Q."/>
            <person name="Mori K."/>
        </authorList>
    </citation>
    <scope>NUCLEOTIDE SEQUENCE [LARGE SCALE GENOMIC DNA]</scope>
    <source>
        <strain evidence="3 4">CCM 7415</strain>
    </source>
</reference>
<feature type="domain" description="DUF4130" evidence="2">
    <location>
        <begin position="88"/>
        <end position="254"/>
    </location>
</feature>
<proteinExistence type="predicted"/>
<evidence type="ECO:0000313" key="3">
    <source>
        <dbReference type="EMBL" id="MFC0268665.1"/>
    </source>
</evidence>
<sequence length="293" mass="33852">MTLYTVRLEHPHFDCWREHARQLLARRLPPEAVLFENGIGERDLFADADTPLPDPSGAALKPRLTHRALAQLERASRYCIEPQRECGWSLLYRVVWRLALGEGEALLAGDTDGAELARRARAVDHEAHHMHAFLRFQRRYREEDADSGPAFIAWFEPRHEVLADAAEHFIQRMGRHSWLIMTPRGAISCDGRAWHIERPARQFCHDDYRALLTLEDEGEALWLAYYASTFNPSRVNEKCMRRSMPARFWQHLPEQSLIAELAGQARRGGRRSGQDRRLAGRHGRVIAAPRRDE</sequence>
<gene>
    <name evidence="3" type="ORF">ACFFHW_11860</name>
</gene>
<dbReference type="InterPro" id="IPR025404">
    <property type="entry name" value="DUF4130"/>
</dbReference>
<feature type="region of interest" description="Disordered" evidence="1">
    <location>
        <begin position="263"/>
        <end position="293"/>
    </location>
</feature>